<name>A0ABP8GKI7_9BACT</name>
<dbReference type="RefSeq" id="WP_345254580.1">
    <property type="nucleotide sequence ID" value="NZ_BAABGY010000006.1"/>
</dbReference>
<accession>A0ABP8GKI7</accession>
<evidence type="ECO:0000313" key="3">
    <source>
        <dbReference type="Proteomes" id="UP001501725"/>
    </source>
</evidence>
<dbReference type="EMBL" id="BAABGY010000006">
    <property type="protein sequence ID" value="GAA4325762.1"/>
    <property type="molecule type" value="Genomic_DNA"/>
</dbReference>
<gene>
    <name evidence="2" type="ORF">GCM10023184_13950</name>
</gene>
<organism evidence="2 3">
    <name type="scientific">Flaviaesturariibacter amylovorans</name>
    <dbReference type="NCBI Taxonomy" id="1084520"/>
    <lineage>
        <taxon>Bacteria</taxon>
        <taxon>Pseudomonadati</taxon>
        <taxon>Bacteroidota</taxon>
        <taxon>Chitinophagia</taxon>
        <taxon>Chitinophagales</taxon>
        <taxon>Chitinophagaceae</taxon>
        <taxon>Flaviaestuariibacter</taxon>
    </lineage>
</organism>
<evidence type="ECO:0000259" key="1">
    <source>
        <dbReference type="Pfam" id="PF06439"/>
    </source>
</evidence>
<comment type="caution">
    <text evidence="2">The sequence shown here is derived from an EMBL/GenBank/DDBJ whole genome shotgun (WGS) entry which is preliminary data.</text>
</comment>
<sequence length="250" mass="27727">MTHLTQVLFPLLLAAGLPGCRPAQPHAMTTDSTSSLSAEERQAGFRPLFDGRTTTGWHSYGRMEAGGAWKVADGTLHLDPRAAQNGKPLPGGDLVSAGTFANFDLRLEWKIAAGGNSGIMFYVQEDSARYAYPWQTGPEMQVLDNERHPDGKIRSHRAGDLYDLVVAQEAARPPGEWNEARIVAHNGDLQFFLNGIAVLRTTLWSDKWRRLVAGSKFRDMPGFGTFRSGRIALQDHGDPVWFRNIRIRTL</sequence>
<keyword evidence="3" id="KW-1185">Reference proteome</keyword>
<evidence type="ECO:0000313" key="2">
    <source>
        <dbReference type="EMBL" id="GAA4325762.1"/>
    </source>
</evidence>
<dbReference type="Pfam" id="PF06439">
    <property type="entry name" value="3keto-disac_hyd"/>
    <property type="match status" value="1"/>
</dbReference>
<dbReference type="InterPro" id="IPR010496">
    <property type="entry name" value="AL/BT2_dom"/>
</dbReference>
<dbReference type="Gene3D" id="2.60.120.560">
    <property type="entry name" value="Exo-inulinase, domain 1"/>
    <property type="match status" value="1"/>
</dbReference>
<reference evidence="3" key="1">
    <citation type="journal article" date="2019" name="Int. J. Syst. Evol. Microbiol.">
        <title>The Global Catalogue of Microorganisms (GCM) 10K type strain sequencing project: providing services to taxonomists for standard genome sequencing and annotation.</title>
        <authorList>
            <consortium name="The Broad Institute Genomics Platform"/>
            <consortium name="The Broad Institute Genome Sequencing Center for Infectious Disease"/>
            <person name="Wu L."/>
            <person name="Ma J."/>
        </authorList>
    </citation>
    <scope>NUCLEOTIDE SEQUENCE [LARGE SCALE GENOMIC DNA]</scope>
    <source>
        <strain evidence="3">JCM 17919</strain>
    </source>
</reference>
<protein>
    <submittedName>
        <fullName evidence="2">DUF1080 domain-containing protein</fullName>
    </submittedName>
</protein>
<dbReference type="Proteomes" id="UP001501725">
    <property type="component" value="Unassembled WGS sequence"/>
</dbReference>
<proteinExistence type="predicted"/>
<feature type="domain" description="3-keto-alpha-glucoside-1,2-lyase/3-keto-2-hydroxy-glucal hydratase" evidence="1">
    <location>
        <begin position="44"/>
        <end position="248"/>
    </location>
</feature>